<evidence type="ECO:0000313" key="16">
    <source>
        <dbReference type="Proteomes" id="UP000007756"/>
    </source>
</evidence>
<dbReference type="NCBIfam" id="NF006925">
    <property type="entry name" value="PRK09410.2-3"/>
    <property type="match status" value="1"/>
</dbReference>
<feature type="transmembrane region" description="Helical" evidence="14">
    <location>
        <begin position="12"/>
        <end position="34"/>
    </location>
</feature>
<evidence type="ECO:0000256" key="4">
    <source>
        <dbReference type="ARBA" id="ARBA00022475"/>
    </source>
</evidence>
<dbReference type="GO" id="GO:0005886">
    <property type="term" value="C:plasma membrane"/>
    <property type="evidence" value="ECO:0007669"/>
    <property type="project" value="UniProtKB-SubCell"/>
</dbReference>
<dbReference type="STRING" id="722438.F539_02785"/>
<evidence type="ECO:0000313" key="15">
    <source>
        <dbReference type="EMBL" id="ADK86973.1"/>
    </source>
</evidence>
<comment type="subunit">
    <text evidence="2">Homodimer.</text>
</comment>
<dbReference type="Pfam" id="PF03611">
    <property type="entry name" value="EIIC-GAT"/>
    <property type="match status" value="1"/>
</dbReference>
<feature type="transmembrane region" description="Helical" evidence="14">
    <location>
        <begin position="615"/>
        <end position="635"/>
    </location>
</feature>
<evidence type="ECO:0000256" key="2">
    <source>
        <dbReference type="ARBA" id="ARBA00011738"/>
    </source>
</evidence>
<feature type="transmembrane region" description="Helical" evidence="14">
    <location>
        <begin position="423"/>
        <end position="445"/>
    </location>
</feature>
<evidence type="ECO:0000256" key="12">
    <source>
        <dbReference type="ARBA" id="ARBA00039702"/>
    </source>
</evidence>
<evidence type="ECO:0000256" key="10">
    <source>
        <dbReference type="ARBA" id="ARBA00037387"/>
    </source>
</evidence>
<evidence type="ECO:0000256" key="9">
    <source>
        <dbReference type="ARBA" id="ARBA00023136"/>
    </source>
</evidence>
<feature type="transmembrane region" description="Helical" evidence="14">
    <location>
        <begin position="400"/>
        <end position="417"/>
    </location>
</feature>
<dbReference type="RefSeq" id="WP_010874852.1">
    <property type="nucleotide sequence ID" value="NZ_CP010546.1"/>
</dbReference>
<keyword evidence="6" id="KW-0598">Phosphotransferase system</keyword>
<evidence type="ECO:0000256" key="8">
    <source>
        <dbReference type="ARBA" id="ARBA00022989"/>
    </source>
</evidence>
<gene>
    <name evidence="15" type="ordered locus">MPNE_0576</name>
</gene>
<proteinExistence type="inferred from homology"/>
<feature type="transmembrane region" description="Helical" evidence="14">
    <location>
        <begin position="191"/>
        <end position="212"/>
    </location>
</feature>
<protein>
    <recommendedName>
        <fullName evidence="12">Ascorbate-specific PTS system EIIC component</fullName>
    </recommendedName>
    <alternativeName>
        <fullName evidence="13">Ascorbate-specific permease IIC component UlaA</fullName>
    </alternativeName>
</protein>
<sequence>MLNKIKLQQKRKLIIGWSVFALINLVVILLTVLLRAGLPNLVSKGVTPFSAQAFGDAFIFLITRVYLDNFLRQPALLLGVITLIGYLALGRGGVQSVVGALKTVIGFILLSIGSGVLVSTARPVFDTIKGLGGTGVVLLDPYFSLASANDFFTNSFLNNDYVSLIAFSLLVGFIVNIIFVGLKRWTNTNSIMVTGHVMLQQAAVVTTLFYIVLFRQIPLLGTGIAYGAQAGLVIISGIFLGVYWSTASTGTYLVTNKVTNNAGFSIGHQQMLGIMTVAKLGKYFGDKNDSAEHKKLPKALKIFEDNIFTQTIIILSLFVVLFIVILASYKGDKPLLINWDKFGAINGLEIWNTTFGGANFTLNIIGGALKMVASLIAIMTGVRMFITELQQAFQGISEKVVPGAVVAVDIAAVYGFSINSVTFGFLSGVIGQFLAVAIMAGISYIPGNQFSFVAIPLFITLFFNSGAFGVYANAEGGWKAALLLPGIIGFLEIIVISFALRTVSNAYQASALLDAKQSFDLKALMGNSLDNNNGSALKTAVEKVVNATGVNRITEAQSFVKSDSFNSLKAVNSTLAQAIEWISKSASPVDNGFIGMADWNLYFGLLVWIGAYNVIGGWILVILATVGLILLAQIIDNGKQTKVTKLQQLLKINPQLDLNN</sequence>
<feature type="transmembrane region" description="Helical" evidence="14">
    <location>
        <begin position="224"/>
        <end position="244"/>
    </location>
</feature>
<dbReference type="PATRIC" id="fig|722438.3.peg.550"/>
<dbReference type="Proteomes" id="UP000007756">
    <property type="component" value="Chromosome"/>
</dbReference>
<dbReference type="HOGENOM" id="CLU_031784_1_2_14"/>
<keyword evidence="4" id="KW-1003">Cell membrane</keyword>
<keyword evidence="9 14" id="KW-0472">Membrane</keyword>
<keyword evidence="5" id="KW-0762">Sugar transport</keyword>
<dbReference type="KEGG" id="mpj:MPNE_0576"/>
<feature type="transmembrane region" description="Helical" evidence="14">
    <location>
        <begin position="307"/>
        <end position="329"/>
    </location>
</feature>
<evidence type="ECO:0000256" key="3">
    <source>
        <dbReference type="ARBA" id="ARBA00022448"/>
    </source>
</evidence>
<keyword evidence="7 14" id="KW-0812">Transmembrane</keyword>
<dbReference type="SMR" id="A0A0H3DKN9"/>
<evidence type="ECO:0000256" key="7">
    <source>
        <dbReference type="ARBA" id="ARBA00022692"/>
    </source>
</evidence>
<evidence type="ECO:0000256" key="11">
    <source>
        <dbReference type="ARBA" id="ARBA00038218"/>
    </source>
</evidence>
<feature type="transmembrane region" description="Helical" evidence="14">
    <location>
        <begin position="100"/>
        <end position="118"/>
    </location>
</feature>
<dbReference type="EMBL" id="CP002077">
    <property type="protein sequence ID" value="ADK86973.1"/>
    <property type="molecule type" value="Genomic_DNA"/>
</dbReference>
<evidence type="ECO:0000256" key="14">
    <source>
        <dbReference type="SAM" id="Phobius"/>
    </source>
</evidence>
<dbReference type="PANTHER" id="PTHR33843:SF4">
    <property type="entry name" value="ASCORBATE-SPECIFIC PTS SYSTEM EIIC COMPONENT"/>
    <property type="match status" value="1"/>
</dbReference>
<dbReference type="InterPro" id="IPR051562">
    <property type="entry name" value="Ascorbate-PTS_EIIC"/>
</dbReference>
<accession>A0A0H3DKN9</accession>
<feature type="transmembrane region" description="Helical" evidence="14">
    <location>
        <begin position="74"/>
        <end position="94"/>
    </location>
</feature>
<feature type="transmembrane region" description="Helical" evidence="14">
    <location>
        <begin position="161"/>
        <end position="179"/>
    </location>
</feature>
<feature type="transmembrane region" description="Helical" evidence="14">
    <location>
        <begin position="360"/>
        <end position="379"/>
    </location>
</feature>
<dbReference type="PANTHER" id="PTHR33843">
    <property type="entry name" value="ASCORBATE-SPECIFIC PTS SYSTEM EIIC COMPONENT"/>
    <property type="match status" value="1"/>
</dbReference>
<reference evidence="15 16" key="1">
    <citation type="journal article" date="2010" name="Appl. Environ. Microbiol.">
        <title>Targeted chromosomal knockouts in Mycoplasma pneumoniae.</title>
        <authorList>
            <person name="Krishnakumar R."/>
            <person name="Assad-Garcia N."/>
            <person name="Benders G.A."/>
            <person name="Phan Q."/>
            <person name="Montague M.G."/>
            <person name="Glass J.I."/>
        </authorList>
    </citation>
    <scope>NUCLEOTIDE SEQUENCE [LARGE SCALE GENOMIC DNA]</scope>
    <source>
        <strain evidence="16">ATCC 15531 / DSM 22911 / NBRC 14401 / NCTC 10119 / FH</strain>
    </source>
</reference>
<dbReference type="eggNOG" id="COG3037">
    <property type="taxonomic scope" value="Bacteria"/>
</dbReference>
<evidence type="ECO:0000256" key="5">
    <source>
        <dbReference type="ARBA" id="ARBA00022597"/>
    </source>
</evidence>
<keyword evidence="8 14" id="KW-1133">Transmembrane helix</keyword>
<evidence type="ECO:0000256" key="13">
    <source>
        <dbReference type="ARBA" id="ARBA00042859"/>
    </source>
</evidence>
<keyword evidence="3" id="KW-0813">Transport</keyword>
<feature type="transmembrane region" description="Helical" evidence="14">
    <location>
        <begin position="46"/>
        <end position="67"/>
    </location>
</feature>
<comment type="subcellular location">
    <subcellularLocation>
        <location evidence="1">Cell membrane</location>
        <topology evidence="1">Multi-pass membrane protein</topology>
    </subcellularLocation>
</comment>
<dbReference type="InterPro" id="IPR004703">
    <property type="entry name" value="PTS_sugar-sp_permease"/>
</dbReference>
<evidence type="ECO:0000256" key="6">
    <source>
        <dbReference type="ARBA" id="ARBA00022683"/>
    </source>
</evidence>
<dbReference type="AlphaFoldDB" id="A0A0H3DKN9"/>
<feature type="transmembrane region" description="Helical" evidence="14">
    <location>
        <begin position="480"/>
        <end position="500"/>
    </location>
</feature>
<name>A0A0H3DKN9_MYCPB</name>
<evidence type="ECO:0000256" key="1">
    <source>
        <dbReference type="ARBA" id="ARBA00004651"/>
    </source>
</evidence>
<dbReference type="PaxDb" id="722438-MPNE_0576"/>
<comment type="similarity">
    <text evidence="11">Belongs to the UlaA family.</text>
</comment>
<comment type="function">
    <text evidence="10">The phosphoenolpyruvate-dependent sugar phosphotransferase system (sugar PTS), a major carbohydrate active transport system, catalyzes the phosphorylation of incoming sugar substrates concomitantly with their translocation across the cell membrane. The enzyme II UlaABC PTS system is involved in ascorbate transport.</text>
</comment>
<feature type="transmembrane region" description="Helical" evidence="14">
    <location>
        <begin position="452"/>
        <end position="474"/>
    </location>
</feature>
<organism evidence="15 16">
    <name type="scientific">Mycoplasmoides pneumoniae (strain ATCC 15531 / DSM 23978 / CIP 103766 / NBRC 14401 / NCTC 10119 / FH)</name>
    <name type="common">Mycoplasma pneumoniae</name>
    <dbReference type="NCBI Taxonomy" id="722438"/>
    <lineage>
        <taxon>Bacteria</taxon>
        <taxon>Bacillati</taxon>
        <taxon>Mycoplasmatota</taxon>
        <taxon>Mycoplasmoidales</taxon>
        <taxon>Mycoplasmoidaceae</taxon>
        <taxon>Mycoplasmoides</taxon>
    </lineage>
</organism>
<dbReference type="GeneID" id="66608832"/>
<dbReference type="GO" id="GO:0009401">
    <property type="term" value="P:phosphoenolpyruvate-dependent sugar phosphotransferase system"/>
    <property type="evidence" value="ECO:0007669"/>
    <property type="project" value="UniProtKB-KW"/>
</dbReference>